<keyword evidence="5 10" id="KW-0812">Transmembrane</keyword>
<keyword evidence="13" id="KW-1185">Reference proteome</keyword>
<keyword evidence="8 10" id="KW-0472">Membrane</keyword>
<evidence type="ECO:0000256" key="1">
    <source>
        <dbReference type="ARBA" id="ARBA00004651"/>
    </source>
</evidence>
<evidence type="ECO:0000256" key="4">
    <source>
        <dbReference type="ARBA" id="ARBA00022636"/>
    </source>
</evidence>
<dbReference type="InterPro" id="IPR050706">
    <property type="entry name" value="Cyclic-di-GMP_PDE-like"/>
</dbReference>
<dbReference type="PROSITE" id="PS50883">
    <property type="entry name" value="EAL"/>
    <property type="match status" value="1"/>
</dbReference>
<dbReference type="Pfam" id="PF12792">
    <property type="entry name" value="CSS-motif"/>
    <property type="match status" value="1"/>
</dbReference>
<evidence type="ECO:0000313" key="13">
    <source>
        <dbReference type="Proteomes" id="UP001180487"/>
    </source>
</evidence>
<dbReference type="CDD" id="cd01948">
    <property type="entry name" value="EAL"/>
    <property type="match status" value="1"/>
</dbReference>
<dbReference type="Gene3D" id="3.20.20.450">
    <property type="entry name" value="EAL domain"/>
    <property type="match status" value="1"/>
</dbReference>
<feature type="domain" description="EAL" evidence="11">
    <location>
        <begin position="265"/>
        <end position="514"/>
    </location>
</feature>
<evidence type="ECO:0000256" key="8">
    <source>
        <dbReference type="ARBA" id="ARBA00023136"/>
    </source>
</evidence>
<evidence type="ECO:0000256" key="6">
    <source>
        <dbReference type="ARBA" id="ARBA00022801"/>
    </source>
</evidence>
<sequence length="517" mass="56982">MGRYPRIVGWTCGYALALAIAAAVFLVALQLKLQETNAGHARVLRDMQAVQTDVGLLLAELNQGQVPDCSPENLNRLRGLLFGHRHARGIGLLDAQKRLFCTTETGRLDTPYASTEKGIDGSIGRYYRNTPLPLVQGTVIVTMVERGAFQVAMEPNATLDAFRQHADTVWAGRTSQRTRIFQGPRSALTDAPLSPNAPHLQLDWHRAALRVTTTAPGVSPVSVQSVLQLPDLYRNHLAVLAGALALCALLGYLVSDAVTRRCRHFQSMDHRIHYLCQPANVVCHYQPILELASGRTVGCEVLARLRDGAQLVYPDQFIPALVKQGLAWRFDAAVSTHALQELGAALPLQTDFKVALNFFPQNLQRDAIDAHLRATIQATGRSDLQIELEVTEYNFSPEIVPELRRLKADGYFISIDDFGTGYSNLGMVKRVAPDFLKIDKSFVFEMEDATLRSSLIPEIIAIAKAVDSQVVAEGIETAAQARQLRALGVQYGQGYHFAKPMPLAEFLRYLETHSPQG</sequence>
<name>A0ABU2C764_9BURK</name>
<dbReference type="InterPro" id="IPR024744">
    <property type="entry name" value="CSS-motif_dom"/>
</dbReference>
<dbReference type="PANTHER" id="PTHR33121:SF70">
    <property type="entry name" value="SIGNALING PROTEIN YKOW"/>
    <property type="match status" value="1"/>
</dbReference>
<dbReference type="PANTHER" id="PTHR33121">
    <property type="entry name" value="CYCLIC DI-GMP PHOSPHODIESTERASE PDEF"/>
    <property type="match status" value="1"/>
</dbReference>
<evidence type="ECO:0000256" key="2">
    <source>
        <dbReference type="ARBA" id="ARBA00012282"/>
    </source>
</evidence>
<feature type="transmembrane region" description="Helical" evidence="10">
    <location>
        <begin position="7"/>
        <end position="29"/>
    </location>
</feature>
<protein>
    <recommendedName>
        <fullName evidence="2">cyclic-guanylate-specific phosphodiesterase</fullName>
        <ecNumber evidence="2">3.1.4.52</ecNumber>
    </recommendedName>
</protein>
<evidence type="ECO:0000256" key="5">
    <source>
        <dbReference type="ARBA" id="ARBA00022692"/>
    </source>
</evidence>
<gene>
    <name evidence="12" type="ORF">J2X19_001847</name>
</gene>
<dbReference type="SMART" id="SM00052">
    <property type="entry name" value="EAL"/>
    <property type="match status" value="1"/>
</dbReference>
<dbReference type="EMBL" id="JAVDXT010000002">
    <property type="protein sequence ID" value="MDR7377168.1"/>
    <property type="molecule type" value="Genomic_DNA"/>
</dbReference>
<accession>A0ABU2C764</accession>
<evidence type="ECO:0000313" key="12">
    <source>
        <dbReference type="EMBL" id="MDR7377168.1"/>
    </source>
</evidence>
<keyword evidence="3" id="KW-1003">Cell membrane</keyword>
<dbReference type="SUPFAM" id="SSF141868">
    <property type="entry name" value="EAL domain-like"/>
    <property type="match status" value="1"/>
</dbReference>
<keyword evidence="6" id="KW-0378">Hydrolase</keyword>
<dbReference type="InterPro" id="IPR035919">
    <property type="entry name" value="EAL_sf"/>
</dbReference>
<evidence type="ECO:0000256" key="3">
    <source>
        <dbReference type="ARBA" id="ARBA00022475"/>
    </source>
</evidence>
<keyword evidence="7 10" id="KW-1133">Transmembrane helix</keyword>
<proteinExistence type="predicted"/>
<comment type="subcellular location">
    <subcellularLocation>
        <location evidence="1">Cell membrane</location>
        <topology evidence="1">Multi-pass membrane protein</topology>
    </subcellularLocation>
</comment>
<evidence type="ECO:0000256" key="10">
    <source>
        <dbReference type="SAM" id="Phobius"/>
    </source>
</evidence>
<dbReference type="RefSeq" id="WP_310372724.1">
    <property type="nucleotide sequence ID" value="NZ_JAVDXT010000002.1"/>
</dbReference>
<comment type="catalytic activity">
    <reaction evidence="9">
        <text>3',3'-c-di-GMP + H2O = 5'-phosphoguanylyl(3'-&gt;5')guanosine + H(+)</text>
        <dbReference type="Rhea" id="RHEA:24902"/>
        <dbReference type="ChEBI" id="CHEBI:15377"/>
        <dbReference type="ChEBI" id="CHEBI:15378"/>
        <dbReference type="ChEBI" id="CHEBI:58754"/>
        <dbReference type="ChEBI" id="CHEBI:58805"/>
        <dbReference type="EC" id="3.1.4.52"/>
    </reaction>
</comment>
<evidence type="ECO:0000256" key="7">
    <source>
        <dbReference type="ARBA" id="ARBA00022989"/>
    </source>
</evidence>
<dbReference type="EC" id="3.1.4.52" evidence="2"/>
<reference evidence="12 13" key="1">
    <citation type="submission" date="2023-07" db="EMBL/GenBank/DDBJ databases">
        <title>Sorghum-associated microbial communities from plants grown in Nebraska, USA.</title>
        <authorList>
            <person name="Schachtman D."/>
        </authorList>
    </citation>
    <scope>NUCLEOTIDE SEQUENCE [LARGE SCALE GENOMIC DNA]</scope>
    <source>
        <strain evidence="12 13">BE313</strain>
    </source>
</reference>
<keyword evidence="4" id="KW-0973">c-di-GMP</keyword>
<dbReference type="Proteomes" id="UP001180487">
    <property type="component" value="Unassembled WGS sequence"/>
</dbReference>
<evidence type="ECO:0000259" key="11">
    <source>
        <dbReference type="PROSITE" id="PS50883"/>
    </source>
</evidence>
<dbReference type="Pfam" id="PF00563">
    <property type="entry name" value="EAL"/>
    <property type="match status" value="1"/>
</dbReference>
<comment type="caution">
    <text evidence="12">The sequence shown here is derived from an EMBL/GenBank/DDBJ whole genome shotgun (WGS) entry which is preliminary data.</text>
</comment>
<evidence type="ECO:0000256" key="9">
    <source>
        <dbReference type="ARBA" id="ARBA00034290"/>
    </source>
</evidence>
<organism evidence="12 13">
    <name type="scientific">Rhodoferax ferrireducens</name>
    <dbReference type="NCBI Taxonomy" id="192843"/>
    <lineage>
        <taxon>Bacteria</taxon>
        <taxon>Pseudomonadati</taxon>
        <taxon>Pseudomonadota</taxon>
        <taxon>Betaproteobacteria</taxon>
        <taxon>Burkholderiales</taxon>
        <taxon>Comamonadaceae</taxon>
        <taxon>Rhodoferax</taxon>
    </lineage>
</organism>
<dbReference type="InterPro" id="IPR001633">
    <property type="entry name" value="EAL_dom"/>
</dbReference>